<keyword evidence="1" id="KW-0812">Transmembrane</keyword>
<comment type="caution">
    <text evidence="2">The sequence shown here is derived from an EMBL/GenBank/DDBJ whole genome shotgun (WGS) entry which is preliminary data.</text>
</comment>
<sequence length="203" mass="22522">MSTSQARSLFRPVIFIIVVALILTSWNRNGSSRDTMSQDREPTNPGDILTKLSIRIRQSSTSPPTLALSVTNNHDAPLTILRWNSPLDPLALQLGVLSITPEGRDEPLELHTIQLRRMMPPPEEDFVTLQPGERSENEVVLRDSIVPYDELGKTARVAAKGTWRTVWPTTADKLTQETISKFQFGDGALSGEFESEAIDVTIA</sequence>
<dbReference type="AlphaFoldDB" id="A0A1Q8RST9"/>
<organism evidence="2 3">
    <name type="scientific">Colletotrichum chlorophyti</name>
    <dbReference type="NCBI Taxonomy" id="708187"/>
    <lineage>
        <taxon>Eukaryota</taxon>
        <taxon>Fungi</taxon>
        <taxon>Dikarya</taxon>
        <taxon>Ascomycota</taxon>
        <taxon>Pezizomycotina</taxon>
        <taxon>Sordariomycetes</taxon>
        <taxon>Hypocreomycetidae</taxon>
        <taxon>Glomerellales</taxon>
        <taxon>Glomerellaceae</taxon>
        <taxon>Colletotrichum</taxon>
    </lineage>
</organism>
<proteinExistence type="predicted"/>
<evidence type="ECO:0000313" key="3">
    <source>
        <dbReference type="Proteomes" id="UP000186583"/>
    </source>
</evidence>
<evidence type="ECO:0000313" key="2">
    <source>
        <dbReference type="EMBL" id="OLN87407.1"/>
    </source>
</evidence>
<keyword evidence="1" id="KW-1133">Transmembrane helix</keyword>
<accession>A0A1Q8RST9</accession>
<dbReference type="Proteomes" id="UP000186583">
    <property type="component" value="Unassembled WGS sequence"/>
</dbReference>
<evidence type="ECO:0000256" key="1">
    <source>
        <dbReference type="SAM" id="Phobius"/>
    </source>
</evidence>
<protein>
    <submittedName>
        <fullName evidence="2">Putative secreted protein</fullName>
    </submittedName>
</protein>
<dbReference type="Gene3D" id="2.60.40.2970">
    <property type="match status" value="1"/>
</dbReference>
<name>A0A1Q8RST9_9PEZI</name>
<dbReference type="OrthoDB" id="4664297at2759"/>
<gene>
    <name evidence="2" type="ORF">CCHL11_09562</name>
</gene>
<keyword evidence="3" id="KW-1185">Reference proteome</keyword>
<keyword evidence="1" id="KW-0472">Membrane</keyword>
<feature type="transmembrane region" description="Helical" evidence="1">
    <location>
        <begin position="9"/>
        <end position="26"/>
    </location>
</feature>
<dbReference type="EMBL" id="MPGH01000097">
    <property type="protein sequence ID" value="OLN87407.1"/>
    <property type="molecule type" value="Genomic_DNA"/>
</dbReference>
<reference evidence="2 3" key="1">
    <citation type="submission" date="2016-11" db="EMBL/GenBank/DDBJ databases">
        <title>Draft Genome Assembly of Colletotrichum chlorophyti a pathogen of herbaceous plants.</title>
        <authorList>
            <person name="Gan P."/>
            <person name="Narusaka M."/>
            <person name="Tsushima A."/>
            <person name="Narusaka Y."/>
            <person name="Takano Y."/>
            <person name="Shirasu K."/>
        </authorList>
    </citation>
    <scope>NUCLEOTIDE SEQUENCE [LARGE SCALE GENOMIC DNA]</scope>
    <source>
        <strain evidence="2 3">NTL11</strain>
    </source>
</reference>